<gene>
    <name evidence="2" type="ORF">GcLGCM259_0636</name>
</gene>
<dbReference type="AlphaFoldDB" id="A0A5B7WQW3"/>
<dbReference type="Pfam" id="PF01266">
    <property type="entry name" value="DAO"/>
    <property type="match status" value="1"/>
</dbReference>
<dbReference type="KEGG" id="gcr:GcLGCM259_0636"/>
<dbReference type="RefSeq" id="WP_138925752.1">
    <property type="nucleotide sequence ID" value="NZ_CP034412.1"/>
</dbReference>
<keyword evidence="3" id="KW-1185">Reference proteome</keyword>
<dbReference type="Gene3D" id="3.50.50.60">
    <property type="entry name" value="FAD/NAD(P)-binding domain"/>
    <property type="match status" value="1"/>
</dbReference>
<dbReference type="InterPro" id="IPR006076">
    <property type="entry name" value="FAD-dep_OxRdtase"/>
</dbReference>
<evidence type="ECO:0000259" key="1">
    <source>
        <dbReference type="Pfam" id="PF01266"/>
    </source>
</evidence>
<feature type="domain" description="FAD dependent oxidoreductase" evidence="1">
    <location>
        <begin position="29"/>
        <end position="390"/>
    </location>
</feature>
<name>A0A5B7WQW3_9MICC</name>
<sequence length="456" mass="49787">MINGQVSHWWEQLGSPQPRPALPGYLSTDVAIVGGGFTGLWSAYYLKKLQPLLRVVVLEQRHVGYGASGRNGGWLTNSITGGRQRHVARFGRSGAEAFQQAMNRSVDEVIDVCRAEGIDADIQRGGEFQVAYTPAQEARLRADFASERSWAHTDVQLLQAAEARARINIAGTRAALWHPHAARIHPAKLVTGLAAAVERLGVEIYEDTRVTEILPHLLHTSHGSVAAEHIVRATEGFTAALPGLRRLWLPMNSSMIVTEPLPPAVWDELNWSKGEVLGDYAHVYMYAQRTADDRIAIGGRGVPYKYGSRTDLDGRTASSTVAALSGILHRFFPVTSQARIEHAWSGVLGVPRDWAATVGLDRDTGLAWAGGYVGTGVSATNLAGRTLADLILGRDSELVHLPWVDRQARRWEPEPLRWLATTSLYAAYHAADRSEAAGRERTSPIARIADLITGKS</sequence>
<evidence type="ECO:0000313" key="3">
    <source>
        <dbReference type="Proteomes" id="UP000307000"/>
    </source>
</evidence>
<proteinExistence type="predicted"/>
<dbReference type="EMBL" id="CP034412">
    <property type="protein sequence ID" value="QCY46398.1"/>
    <property type="molecule type" value="Genomic_DNA"/>
</dbReference>
<dbReference type="SUPFAM" id="SSF51905">
    <property type="entry name" value="FAD/NAD(P)-binding domain"/>
    <property type="match status" value="1"/>
</dbReference>
<accession>A0A5B7WQW3</accession>
<dbReference type="PANTHER" id="PTHR13847">
    <property type="entry name" value="SARCOSINE DEHYDROGENASE-RELATED"/>
    <property type="match status" value="1"/>
</dbReference>
<dbReference type="PANTHER" id="PTHR13847:SF285">
    <property type="entry name" value="FAD DEPENDENT OXIDOREDUCTASE DOMAIN-CONTAINING PROTEIN"/>
    <property type="match status" value="1"/>
</dbReference>
<dbReference type="Proteomes" id="UP000307000">
    <property type="component" value="Chromosome"/>
</dbReference>
<dbReference type="InterPro" id="IPR036188">
    <property type="entry name" value="FAD/NAD-bd_sf"/>
</dbReference>
<dbReference type="GO" id="GO:0005737">
    <property type="term" value="C:cytoplasm"/>
    <property type="evidence" value="ECO:0007669"/>
    <property type="project" value="TreeGrafter"/>
</dbReference>
<organism evidence="2 3">
    <name type="scientific">Glutamicibacter creatinolyticus</name>
    <dbReference type="NCBI Taxonomy" id="162496"/>
    <lineage>
        <taxon>Bacteria</taxon>
        <taxon>Bacillati</taxon>
        <taxon>Actinomycetota</taxon>
        <taxon>Actinomycetes</taxon>
        <taxon>Micrococcales</taxon>
        <taxon>Micrococcaceae</taxon>
        <taxon>Glutamicibacter</taxon>
    </lineage>
</organism>
<dbReference type="Gene3D" id="3.30.9.10">
    <property type="entry name" value="D-Amino Acid Oxidase, subunit A, domain 2"/>
    <property type="match status" value="1"/>
</dbReference>
<protein>
    <submittedName>
        <fullName evidence="2">FAD-dependent oxidoreductase</fullName>
    </submittedName>
</protein>
<evidence type="ECO:0000313" key="2">
    <source>
        <dbReference type="EMBL" id="QCY46398.1"/>
    </source>
</evidence>
<reference evidence="2 3" key="1">
    <citation type="submission" date="2018-12" db="EMBL/GenBank/DDBJ databases">
        <title>Complete Genome Sequence of Glutamicibacter creatinolyticus strain LGCM259,isolated from an abscess of a 12-year-old mare in Italy.</title>
        <authorList>
            <person name="Santos R.G."/>
            <person name="Silva A.L."/>
            <person name="Seyffert N."/>
            <person name="Castro T.L.P."/>
            <person name="Attili A.R."/>
            <person name="Rifici C."/>
            <person name="Mazzullo G."/>
            <person name="Brenig B."/>
            <person name="Venanzi F."/>
            <person name="Azevedo V."/>
        </authorList>
    </citation>
    <scope>NUCLEOTIDE SEQUENCE [LARGE SCALE GENOMIC DNA]</scope>
    <source>
        <strain evidence="2 3">LGCM 259</strain>
    </source>
</reference>